<accession>A0A318DAP1</accession>
<organism evidence="1 2">
    <name type="scientific">Kangiella spongicola</name>
    <dbReference type="NCBI Taxonomy" id="796379"/>
    <lineage>
        <taxon>Bacteria</taxon>
        <taxon>Pseudomonadati</taxon>
        <taxon>Pseudomonadota</taxon>
        <taxon>Gammaproteobacteria</taxon>
        <taxon>Kangiellales</taxon>
        <taxon>Kangiellaceae</taxon>
        <taxon>Kangiella</taxon>
    </lineage>
</organism>
<keyword evidence="2" id="KW-1185">Reference proteome</keyword>
<dbReference type="RefSeq" id="WP_110200208.1">
    <property type="nucleotide sequence ID" value="NZ_QICH01000001.1"/>
</dbReference>
<protein>
    <recommendedName>
        <fullName evidence="3">MAE-28990/MAE-18760-like HEPN domain-containing protein</fullName>
    </recommendedName>
</protein>
<sequence length="244" mass="28243">MPRNPSKIYSQHVANLRELELAISHTGRMAKSEIASRDPQQSLRSLLRLYSFLIGAWAETRLRKLLHEEFGFNEAERKQITDQSSQLDQWKETIDLAFRKHHKITKAPLDERSLGVAHAARRGALHDVLSNELRVIIEIRNKLAHGQWVYPFNSDETAVEPDKYQLINKENYQSLQFKLALIGHLADAIHDLVVSPATFERDFESHFKKLFQVRTNLVTKDYSKYENGLIKSRESARAARKSNK</sequence>
<gene>
    <name evidence="1" type="ORF">DL796_04025</name>
</gene>
<dbReference type="Proteomes" id="UP000247689">
    <property type="component" value="Unassembled WGS sequence"/>
</dbReference>
<comment type="caution">
    <text evidence="1">The sequence shown here is derived from an EMBL/GenBank/DDBJ whole genome shotgun (WGS) entry which is preliminary data.</text>
</comment>
<evidence type="ECO:0008006" key="3">
    <source>
        <dbReference type="Google" id="ProtNLM"/>
    </source>
</evidence>
<dbReference type="AlphaFoldDB" id="A0A318DAP1"/>
<dbReference type="EMBL" id="QICH01000001">
    <property type="protein sequence ID" value="PXF64314.1"/>
    <property type="molecule type" value="Genomic_DNA"/>
</dbReference>
<evidence type="ECO:0000313" key="1">
    <source>
        <dbReference type="EMBL" id="PXF64314.1"/>
    </source>
</evidence>
<dbReference type="OrthoDB" id="3035407at2"/>
<name>A0A318DAP1_9GAMM</name>
<reference evidence="1 2" key="1">
    <citation type="submission" date="2018-05" db="EMBL/GenBank/DDBJ databases">
        <title>Kangiella spongicola genome sequence.</title>
        <authorList>
            <person name="Maclea K.S."/>
            <person name="Goen A.E."/>
            <person name="Kelley C."/>
            <person name="Underriner A."/>
            <person name="Silverwood T."/>
            <person name="Trachtenberg A.M."/>
        </authorList>
    </citation>
    <scope>NUCLEOTIDE SEQUENCE [LARGE SCALE GENOMIC DNA]</scope>
    <source>
        <strain evidence="1 2">ATCC BAA-2076</strain>
    </source>
</reference>
<proteinExistence type="predicted"/>
<evidence type="ECO:0000313" key="2">
    <source>
        <dbReference type="Proteomes" id="UP000247689"/>
    </source>
</evidence>